<evidence type="ECO:0000313" key="1">
    <source>
        <dbReference type="EMBL" id="MPD03682.1"/>
    </source>
</evidence>
<keyword evidence="2" id="KW-1185">Reference proteome</keyword>
<accession>A0A5B7K028</accession>
<comment type="caution">
    <text evidence="1">The sequence shown here is derived from an EMBL/GenBank/DDBJ whole genome shotgun (WGS) entry which is preliminary data.</text>
</comment>
<organism evidence="1 2">
    <name type="scientific">Portunus trituberculatus</name>
    <name type="common">Swimming crab</name>
    <name type="synonym">Neptunus trituberculatus</name>
    <dbReference type="NCBI Taxonomy" id="210409"/>
    <lineage>
        <taxon>Eukaryota</taxon>
        <taxon>Metazoa</taxon>
        <taxon>Ecdysozoa</taxon>
        <taxon>Arthropoda</taxon>
        <taxon>Crustacea</taxon>
        <taxon>Multicrustacea</taxon>
        <taxon>Malacostraca</taxon>
        <taxon>Eumalacostraca</taxon>
        <taxon>Eucarida</taxon>
        <taxon>Decapoda</taxon>
        <taxon>Pleocyemata</taxon>
        <taxon>Brachyura</taxon>
        <taxon>Eubrachyura</taxon>
        <taxon>Portunoidea</taxon>
        <taxon>Portunidae</taxon>
        <taxon>Portuninae</taxon>
        <taxon>Portunus</taxon>
    </lineage>
</organism>
<evidence type="ECO:0000313" key="2">
    <source>
        <dbReference type="Proteomes" id="UP000324222"/>
    </source>
</evidence>
<dbReference type="Proteomes" id="UP000324222">
    <property type="component" value="Unassembled WGS sequence"/>
</dbReference>
<reference evidence="1 2" key="1">
    <citation type="submission" date="2019-05" db="EMBL/GenBank/DDBJ databases">
        <title>Another draft genome of Portunus trituberculatus and its Hox gene families provides insights of decapod evolution.</title>
        <authorList>
            <person name="Jeong J.-H."/>
            <person name="Song I."/>
            <person name="Kim S."/>
            <person name="Choi T."/>
            <person name="Kim D."/>
            <person name="Ryu S."/>
            <person name="Kim W."/>
        </authorList>
    </citation>
    <scope>NUCLEOTIDE SEQUENCE [LARGE SCALE GENOMIC DNA]</scope>
    <source>
        <tissue evidence="1">Muscle</tissue>
    </source>
</reference>
<name>A0A5B7K028_PORTR</name>
<dbReference type="AlphaFoldDB" id="A0A5B7K028"/>
<proteinExistence type="predicted"/>
<sequence length="73" mass="8053">MGQNLCCPKKGQPPPPHQPFMDFGKAAAPSWHWQLRAGQVHYNIGLHGWQPPNVVVEGPNSHVEGYSARVKEG</sequence>
<dbReference type="EMBL" id="VSRR010137343">
    <property type="protein sequence ID" value="MPD03682.1"/>
    <property type="molecule type" value="Genomic_DNA"/>
</dbReference>
<protein>
    <submittedName>
        <fullName evidence="1">Uncharacterized protein</fullName>
    </submittedName>
</protein>
<gene>
    <name evidence="1" type="ORF">E2C01_099329</name>
</gene>